<keyword evidence="2" id="KW-1185">Reference proteome</keyword>
<reference evidence="1 2" key="1">
    <citation type="submission" date="2019-02" db="EMBL/GenBank/DDBJ databases">
        <title>Deep-cultivation of Planctomycetes and their phenomic and genomic characterization uncovers novel biology.</title>
        <authorList>
            <person name="Wiegand S."/>
            <person name="Jogler M."/>
            <person name="Boedeker C."/>
            <person name="Pinto D."/>
            <person name="Vollmers J."/>
            <person name="Rivas-Marin E."/>
            <person name="Kohn T."/>
            <person name="Peeters S.H."/>
            <person name="Heuer A."/>
            <person name="Rast P."/>
            <person name="Oberbeckmann S."/>
            <person name="Bunk B."/>
            <person name="Jeske O."/>
            <person name="Meyerdierks A."/>
            <person name="Storesund J.E."/>
            <person name="Kallscheuer N."/>
            <person name="Luecker S."/>
            <person name="Lage O.M."/>
            <person name="Pohl T."/>
            <person name="Merkel B.J."/>
            <person name="Hornburger P."/>
            <person name="Mueller R.-W."/>
            <person name="Bruemmer F."/>
            <person name="Labrenz M."/>
            <person name="Spormann A.M."/>
            <person name="Op den Camp H."/>
            <person name="Overmann J."/>
            <person name="Amann R."/>
            <person name="Jetten M.S.M."/>
            <person name="Mascher T."/>
            <person name="Medema M.H."/>
            <person name="Devos D.P."/>
            <person name="Kaster A.-K."/>
            <person name="Ovreas L."/>
            <person name="Rohde M."/>
            <person name="Galperin M.Y."/>
            <person name="Jogler C."/>
        </authorList>
    </citation>
    <scope>NUCLEOTIDE SEQUENCE [LARGE SCALE GENOMIC DNA]</scope>
    <source>
        <strain evidence="1 2">K23_9</strain>
    </source>
</reference>
<sequence>MVLAASLAIQAEARHRWTIVRSADVARFDCSNSAEDEIPDLNDYRR</sequence>
<evidence type="ECO:0000313" key="2">
    <source>
        <dbReference type="Proteomes" id="UP000319817"/>
    </source>
</evidence>
<proteinExistence type="predicted"/>
<accession>A0A517NV33</accession>
<dbReference type="AlphaFoldDB" id="A0A517NV33"/>
<name>A0A517NV33_9BACT</name>
<dbReference type="EMBL" id="CP036526">
    <property type="protein sequence ID" value="QDT10988.1"/>
    <property type="molecule type" value="Genomic_DNA"/>
</dbReference>
<protein>
    <submittedName>
        <fullName evidence="1">Uncharacterized protein</fullName>
    </submittedName>
</protein>
<dbReference type="Proteomes" id="UP000319817">
    <property type="component" value="Chromosome"/>
</dbReference>
<evidence type="ECO:0000313" key="1">
    <source>
        <dbReference type="EMBL" id="QDT10988.1"/>
    </source>
</evidence>
<organism evidence="1 2">
    <name type="scientific">Stieleria marina</name>
    <dbReference type="NCBI Taxonomy" id="1930275"/>
    <lineage>
        <taxon>Bacteria</taxon>
        <taxon>Pseudomonadati</taxon>
        <taxon>Planctomycetota</taxon>
        <taxon>Planctomycetia</taxon>
        <taxon>Pirellulales</taxon>
        <taxon>Pirellulaceae</taxon>
        <taxon>Stieleria</taxon>
    </lineage>
</organism>
<gene>
    <name evidence="1" type="ORF">K239x_29810</name>
</gene>